<dbReference type="PANTHER" id="PTHR30461">
    <property type="entry name" value="DNA-INVERTASE FROM LAMBDOID PROPHAGE"/>
    <property type="match status" value="1"/>
</dbReference>
<dbReference type="HOGENOM" id="CLU_097437_0_0_4"/>
<dbReference type="Pfam" id="PF00239">
    <property type="entry name" value="Resolvase"/>
    <property type="match status" value="1"/>
</dbReference>
<dbReference type="KEGG" id="bpm:BURPS1710b_A1190"/>
<dbReference type="InterPro" id="IPR006118">
    <property type="entry name" value="Recombinase_CS"/>
</dbReference>
<evidence type="ECO:0000313" key="6">
    <source>
        <dbReference type="Proteomes" id="UP000002700"/>
    </source>
</evidence>
<dbReference type="CDD" id="cd03768">
    <property type="entry name" value="SR_ResInv"/>
    <property type="match status" value="1"/>
</dbReference>
<name>Q3JJA6_BURP1</name>
<protein>
    <submittedName>
        <fullName evidence="5">Invertase/recombinase protein</fullName>
    </submittedName>
</protein>
<evidence type="ECO:0000256" key="1">
    <source>
        <dbReference type="ARBA" id="ARBA00022908"/>
    </source>
</evidence>
<evidence type="ECO:0000256" key="2">
    <source>
        <dbReference type="ARBA" id="ARBA00023125"/>
    </source>
</evidence>
<keyword evidence="2" id="KW-0238">DNA-binding</keyword>
<evidence type="ECO:0000313" key="5">
    <source>
        <dbReference type="EMBL" id="ABA52695.1"/>
    </source>
</evidence>
<keyword evidence="3" id="KW-0233">DNA recombination</keyword>
<dbReference type="InterPro" id="IPR036162">
    <property type="entry name" value="Resolvase-like_N_sf"/>
</dbReference>
<dbReference type="PANTHER" id="PTHR30461:SF2">
    <property type="entry name" value="SERINE RECOMBINASE PINE-RELATED"/>
    <property type="match status" value="1"/>
</dbReference>
<dbReference type="Gene3D" id="3.40.50.1390">
    <property type="entry name" value="Resolvase, N-terminal catalytic domain"/>
    <property type="match status" value="1"/>
</dbReference>
<organism evidence="5 6">
    <name type="scientific">Burkholderia pseudomallei (strain 1710b)</name>
    <dbReference type="NCBI Taxonomy" id="320372"/>
    <lineage>
        <taxon>Bacteria</taxon>
        <taxon>Pseudomonadati</taxon>
        <taxon>Pseudomonadota</taxon>
        <taxon>Betaproteobacteria</taxon>
        <taxon>Burkholderiales</taxon>
        <taxon>Burkholderiaceae</taxon>
        <taxon>Burkholderia</taxon>
        <taxon>pseudomallei group</taxon>
    </lineage>
</organism>
<dbReference type="GO" id="GO:0003677">
    <property type="term" value="F:DNA binding"/>
    <property type="evidence" value="ECO:0007669"/>
    <property type="project" value="UniProtKB-KW"/>
</dbReference>
<dbReference type="AlphaFoldDB" id="Q3JJA6"/>
<reference evidence="5 6" key="1">
    <citation type="submission" date="2005-09" db="EMBL/GenBank/DDBJ databases">
        <authorList>
            <person name="Woods D.E."/>
            <person name="Nierman W.C."/>
        </authorList>
    </citation>
    <scope>NUCLEOTIDE SEQUENCE [LARGE SCALE GENOMIC DNA]</scope>
    <source>
        <strain evidence="5 6">1710b</strain>
    </source>
</reference>
<evidence type="ECO:0000259" key="4">
    <source>
        <dbReference type="PROSITE" id="PS51736"/>
    </source>
</evidence>
<dbReference type="Proteomes" id="UP000002700">
    <property type="component" value="Chromosome II"/>
</dbReference>
<evidence type="ECO:0000256" key="3">
    <source>
        <dbReference type="ARBA" id="ARBA00023172"/>
    </source>
</evidence>
<feature type="domain" description="Resolvase/invertase-type recombinase catalytic" evidence="4">
    <location>
        <begin position="1"/>
        <end position="121"/>
    </location>
</feature>
<dbReference type="SMART" id="SM00857">
    <property type="entry name" value="Resolvase"/>
    <property type="match status" value="1"/>
</dbReference>
<dbReference type="EMBL" id="CP000125">
    <property type="protein sequence ID" value="ABA52695.1"/>
    <property type="molecule type" value="Genomic_DNA"/>
</dbReference>
<sequence>MTSTSICNATRWRRQAVNASSRTPQAERTGLTALLASLRQGDTIVIWRLDRLGRSLKDLIYLVERFEAAGVGLRSLQESVDTASIGGRLVFHLFGALAEFERNLIRAERLPLGSSRSAKSVNMLCHFRTIPWLVPTRSATCMTNNGSDRRRMTRRMRSGELIFALTNGVPRRRVNLVPQFAHLNRGKAPFEHSSKRVW</sequence>
<gene>
    <name evidence="5" type="ordered locus">BURPS1710b_A1190</name>
</gene>
<proteinExistence type="predicted"/>
<keyword evidence="1" id="KW-0229">DNA integration</keyword>
<dbReference type="PROSITE" id="PS00398">
    <property type="entry name" value="RECOMBINASES_2"/>
    <property type="match status" value="1"/>
</dbReference>
<dbReference type="PROSITE" id="PS51736">
    <property type="entry name" value="RECOMBINASES_3"/>
    <property type="match status" value="1"/>
</dbReference>
<dbReference type="InterPro" id="IPR050639">
    <property type="entry name" value="SSR_resolvase"/>
</dbReference>
<dbReference type="GO" id="GO:0015074">
    <property type="term" value="P:DNA integration"/>
    <property type="evidence" value="ECO:0007669"/>
    <property type="project" value="UniProtKB-KW"/>
</dbReference>
<dbReference type="InterPro" id="IPR006119">
    <property type="entry name" value="Resolv_N"/>
</dbReference>
<accession>Q3JJA6</accession>
<dbReference type="EnsemblBacteria" id="ABA52695">
    <property type="protein sequence ID" value="ABA52695"/>
    <property type="gene ID" value="BURPS1710b_A1190"/>
</dbReference>
<dbReference type="GO" id="GO:0000150">
    <property type="term" value="F:DNA strand exchange activity"/>
    <property type="evidence" value="ECO:0007669"/>
    <property type="project" value="InterPro"/>
</dbReference>
<dbReference type="SUPFAM" id="SSF53041">
    <property type="entry name" value="Resolvase-like"/>
    <property type="match status" value="1"/>
</dbReference>